<proteinExistence type="predicted"/>
<evidence type="ECO:0000313" key="1">
    <source>
        <dbReference type="EMBL" id="RFT16715.1"/>
    </source>
</evidence>
<evidence type="ECO:0000313" key="2">
    <source>
        <dbReference type="Proteomes" id="UP000257323"/>
    </source>
</evidence>
<accession>A0A3E2BPQ0</accession>
<gene>
    <name evidence="1" type="ORF">OP8BY_1328</name>
</gene>
<name>A0A3E2BPQ0_9BACT</name>
<protein>
    <submittedName>
        <fullName evidence="1">Uncharacterized protein</fullName>
    </submittedName>
</protein>
<dbReference type="AlphaFoldDB" id="A0A3E2BPQ0"/>
<reference evidence="1 2" key="1">
    <citation type="submission" date="2018-08" db="EMBL/GenBank/DDBJ databases">
        <title>Genome analysis of the thermophilic bacterium of the candidate phylum Aminicenantes from deep subsurface aquifer revealed its physiology and ecological role.</title>
        <authorList>
            <person name="Kadnikov V.V."/>
            <person name="Mardanov A.V."/>
            <person name="Beletsky A.V."/>
            <person name="Karnachuk O.V."/>
            <person name="Ravin N.V."/>
        </authorList>
    </citation>
    <scope>NUCLEOTIDE SEQUENCE [LARGE SCALE GENOMIC DNA]</scope>
    <source>
        <strain evidence="1">BY38</strain>
    </source>
</reference>
<comment type="caution">
    <text evidence="1">The sequence shown here is derived from an EMBL/GenBank/DDBJ whole genome shotgun (WGS) entry which is preliminary data.</text>
</comment>
<sequence>MLWLKHQILLLIFFVFILMAGPKSTAGRALAARPGRAPARLPGPVAAADHLRAIYFCAGHLSIALALTLTFKRKIKLN</sequence>
<dbReference type="EMBL" id="QUAH01000002">
    <property type="protein sequence ID" value="RFT16715.1"/>
    <property type="molecule type" value="Genomic_DNA"/>
</dbReference>
<dbReference type="Proteomes" id="UP000257323">
    <property type="component" value="Unassembled WGS sequence"/>
</dbReference>
<organism evidence="1 2">
    <name type="scientific">Candidatus Saccharicenans subterraneus</name>
    <dbReference type="NCBI Taxonomy" id="2508984"/>
    <lineage>
        <taxon>Bacteria</taxon>
        <taxon>Candidatus Aminicenantota</taxon>
        <taxon>Candidatus Aminicenantia</taxon>
        <taxon>Candidatus Aminicenantales</taxon>
        <taxon>Candidatus Saccharicenantaceae</taxon>
        <taxon>Candidatus Saccharicenans</taxon>
    </lineage>
</organism>